<evidence type="ECO:0000313" key="3">
    <source>
        <dbReference type="Proteomes" id="UP001199044"/>
    </source>
</evidence>
<gene>
    <name evidence="2" type="ORF">LDJ79_14315</name>
</gene>
<keyword evidence="3" id="KW-1185">Reference proteome</keyword>
<reference evidence="3" key="1">
    <citation type="submission" date="2023-07" db="EMBL/GenBank/DDBJ databases">
        <title>Molecular identification of indigenous halophilic bacteria isolated from red sea cost, biodegradation of synthetic dyes and assessment of degraded metabolite toxicity.</title>
        <authorList>
            <person name="Chaieb K."/>
            <person name="Altayb H.N."/>
        </authorList>
    </citation>
    <scope>NUCLEOTIDE SEQUENCE [LARGE SCALE GENOMIC DNA]</scope>
    <source>
        <strain evidence="3">K20</strain>
    </source>
</reference>
<keyword evidence="1" id="KW-0812">Transmembrane</keyword>
<keyword evidence="1" id="KW-0472">Membrane</keyword>
<sequence>MNNKQRGTIYLAIMAVVIMSFVYGLNIFSDSESTAYVAPLPIDMVLDSGRIPTEKLAAAMSTD</sequence>
<protein>
    <submittedName>
        <fullName evidence="2">Uncharacterized protein</fullName>
    </submittedName>
</protein>
<accession>A0ABS7YNP3</accession>
<proteinExistence type="predicted"/>
<name>A0ABS7YNP3_9VIBR</name>
<comment type="caution">
    <text evidence="2">The sequence shown here is derived from an EMBL/GenBank/DDBJ whole genome shotgun (WGS) entry which is preliminary data.</text>
</comment>
<evidence type="ECO:0000313" key="2">
    <source>
        <dbReference type="EMBL" id="MCA2017294.1"/>
    </source>
</evidence>
<dbReference type="RefSeq" id="WP_068713807.1">
    <property type="nucleotide sequence ID" value="NZ_AP014635.1"/>
</dbReference>
<dbReference type="Proteomes" id="UP001199044">
    <property type="component" value="Unassembled WGS sequence"/>
</dbReference>
<organism evidence="2 3">
    <name type="scientific">Vibrio tritonius</name>
    <dbReference type="NCBI Taxonomy" id="1435069"/>
    <lineage>
        <taxon>Bacteria</taxon>
        <taxon>Pseudomonadati</taxon>
        <taxon>Pseudomonadota</taxon>
        <taxon>Gammaproteobacteria</taxon>
        <taxon>Vibrionales</taxon>
        <taxon>Vibrionaceae</taxon>
        <taxon>Vibrio</taxon>
    </lineage>
</organism>
<keyword evidence="1" id="KW-1133">Transmembrane helix</keyword>
<dbReference type="EMBL" id="JAIWIU010000101">
    <property type="protein sequence ID" value="MCA2017294.1"/>
    <property type="molecule type" value="Genomic_DNA"/>
</dbReference>
<feature type="transmembrane region" description="Helical" evidence="1">
    <location>
        <begin position="7"/>
        <end position="28"/>
    </location>
</feature>
<evidence type="ECO:0000256" key="1">
    <source>
        <dbReference type="SAM" id="Phobius"/>
    </source>
</evidence>